<dbReference type="EMBL" id="GBXM01010339">
    <property type="protein sequence ID" value="JAH98238.1"/>
    <property type="molecule type" value="Transcribed_RNA"/>
</dbReference>
<evidence type="ECO:0000313" key="1">
    <source>
        <dbReference type="EMBL" id="JAH98238.1"/>
    </source>
</evidence>
<name>A0A0E9X983_ANGAN</name>
<organism evidence="1">
    <name type="scientific">Anguilla anguilla</name>
    <name type="common">European freshwater eel</name>
    <name type="synonym">Muraena anguilla</name>
    <dbReference type="NCBI Taxonomy" id="7936"/>
    <lineage>
        <taxon>Eukaryota</taxon>
        <taxon>Metazoa</taxon>
        <taxon>Chordata</taxon>
        <taxon>Craniata</taxon>
        <taxon>Vertebrata</taxon>
        <taxon>Euteleostomi</taxon>
        <taxon>Actinopterygii</taxon>
        <taxon>Neopterygii</taxon>
        <taxon>Teleostei</taxon>
        <taxon>Anguilliformes</taxon>
        <taxon>Anguillidae</taxon>
        <taxon>Anguilla</taxon>
    </lineage>
</organism>
<sequence length="49" mass="5696">MEYVRKTAFICCASLLYCLYVTFGINHCFVAKHWCLIIMFSLSGRETIV</sequence>
<reference evidence="1" key="2">
    <citation type="journal article" date="2015" name="Fish Shellfish Immunol.">
        <title>Early steps in the European eel (Anguilla anguilla)-Vibrio vulnificus interaction in the gills: Role of the RtxA13 toxin.</title>
        <authorList>
            <person name="Callol A."/>
            <person name="Pajuelo D."/>
            <person name="Ebbesson L."/>
            <person name="Teles M."/>
            <person name="MacKenzie S."/>
            <person name="Amaro C."/>
        </authorList>
    </citation>
    <scope>NUCLEOTIDE SEQUENCE</scope>
</reference>
<dbReference type="AlphaFoldDB" id="A0A0E9X983"/>
<protein>
    <submittedName>
        <fullName evidence="1">Uncharacterized protein</fullName>
    </submittedName>
</protein>
<proteinExistence type="predicted"/>
<reference evidence="1" key="1">
    <citation type="submission" date="2014-11" db="EMBL/GenBank/DDBJ databases">
        <authorList>
            <person name="Amaro Gonzalez C."/>
        </authorList>
    </citation>
    <scope>NUCLEOTIDE SEQUENCE</scope>
</reference>
<accession>A0A0E9X983</accession>